<protein>
    <submittedName>
        <fullName evidence="4">RAD50</fullName>
    </submittedName>
</protein>
<dbReference type="GO" id="GO:0070192">
    <property type="term" value="P:chromosome organization involved in meiotic cell cycle"/>
    <property type="evidence" value="ECO:0007669"/>
    <property type="project" value="TreeGrafter"/>
</dbReference>
<dbReference type="GO" id="GO:0007004">
    <property type="term" value="P:telomere maintenance via telomerase"/>
    <property type="evidence" value="ECO:0007669"/>
    <property type="project" value="TreeGrafter"/>
</dbReference>
<keyword evidence="1" id="KW-0175">Coiled coil</keyword>
<dbReference type="GO" id="GO:0006302">
    <property type="term" value="P:double-strand break repair"/>
    <property type="evidence" value="ECO:0007669"/>
    <property type="project" value="TreeGrafter"/>
</dbReference>
<dbReference type="GO" id="GO:0030870">
    <property type="term" value="C:Mre11 complex"/>
    <property type="evidence" value="ECO:0007669"/>
    <property type="project" value="TreeGrafter"/>
</dbReference>
<dbReference type="GO" id="GO:0000722">
    <property type="term" value="P:telomere maintenance via recombination"/>
    <property type="evidence" value="ECO:0007669"/>
    <property type="project" value="TreeGrafter"/>
</dbReference>
<accession>A0A183VCQ1</accession>
<keyword evidence="3" id="KW-1185">Reference proteome</keyword>
<feature type="coiled-coil region" evidence="1">
    <location>
        <begin position="70"/>
        <end position="111"/>
    </location>
</feature>
<reference evidence="2 3" key="2">
    <citation type="submission" date="2018-11" db="EMBL/GenBank/DDBJ databases">
        <authorList>
            <consortium name="Pathogen Informatics"/>
        </authorList>
    </citation>
    <scope>NUCLEOTIDE SEQUENCE [LARGE SCALE GENOMIC DNA]</scope>
</reference>
<sequence length="449" mass="52521">MFELNVLRERRVALVERTHQQDRLVGSLREKQNDFDERRRDLLSLNAKLPTVEAELQSKLAERKNLQVNGKSEENRLVEMRRAIEAMRAQIESIEKRMQGLEGGITEMKAKEDRLCEVKSEMVTLDEKIRALNGEFDNVNTKQERKRRLDEQLKKMELAERIAALGKNLEKMHWDGERLEELIKEEQTLQQTYNDSLLHLERTRGEMGQQKKRIAEMKEKLSSREFVKSEEEFKRELVNKCVTEKVIEDLSLYVRAVDDSIVEFHAKKMEEINEILASLWEKVYRGSDVERIQIKSESVDESEKRKSYNYRVVMFMEGKEIDMPGRCSAGQKMLASILIRIALSDVFCDKCSIIALDEPTTNLDVLKVENLGDMLAEVIEERSISTQKAFQLIVITHDYRFVEHLRQLCRPEWVYSLTKDTDGLFLLEFLLFSTMQNLIWHGKAKGLEG</sequence>
<dbReference type="GO" id="GO:0043047">
    <property type="term" value="F:single-stranded telomeric DNA binding"/>
    <property type="evidence" value="ECO:0007669"/>
    <property type="project" value="TreeGrafter"/>
</dbReference>
<dbReference type="InterPro" id="IPR027417">
    <property type="entry name" value="P-loop_NTPase"/>
</dbReference>
<dbReference type="PANTHER" id="PTHR18867:SF12">
    <property type="entry name" value="DNA REPAIR PROTEIN RAD50"/>
    <property type="match status" value="1"/>
</dbReference>
<dbReference type="WBParaSite" id="TCNE_0001852501-mRNA-1">
    <property type="protein sequence ID" value="TCNE_0001852501-mRNA-1"/>
    <property type="gene ID" value="TCNE_0001852501"/>
</dbReference>
<dbReference type="Gene3D" id="3.40.50.300">
    <property type="entry name" value="P-loop containing nucleotide triphosphate hydrolases"/>
    <property type="match status" value="1"/>
</dbReference>
<organism evidence="3 4">
    <name type="scientific">Toxocara canis</name>
    <name type="common">Canine roundworm</name>
    <dbReference type="NCBI Taxonomy" id="6265"/>
    <lineage>
        <taxon>Eukaryota</taxon>
        <taxon>Metazoa</taxon>
        <taxon>Ecdysozoa</taxon>
        <taxon>Nematoda</taxon>
        <taxon>Chromadorea</taxon>
        <taxon>Rhabditida</taxon>
        <taxon>Spirurina</taxon>
        <taxon>Ascaridomorpha</taxon>
        <taxon>Ascaridoidea</taxon>
        <taxon>Toxocaridae</taxon>
        <taxon>Toxocara</taxon>
    </lineage>
</organism>
<evidence type="ECO:0000313" key="3">
    <source>
        <dbReference type="Proteomes" id="UP000050794"/>
    </source>
</evidence>
<evidence type="ECO:0000313" key="4">
    <source>
        <dbReference type="WBParaSite" id="TCNE_0001852501-mRNA-1"/>
    </source>
</evidence>
<dbReference type="GO" id="GO:0003691">
    <property type="term" value="F:double-stranded telomeric DNA binding"/>
    <property type="evidence" value="ECO:0007669"/>
    <property type="project" value="TreeGrafter"/>
</dbReference>
<evidence type="ECO:0000256" key="1">
    <source>
        <dbReference type="SAM" id="Coils"/>
    </source>
</evidence>
<evidence type="ECO:0000313" key="2">
    <source>
        <dbReference type="EMBL" id="VDM49842.1"/>
    </source>
</evidence>
<dbReference type="Gene3D" id="1.20.1500.20">
    <property type="match status" value="1"/>
</dbReference>
<dbReference type="AlphaFoldDB" id="A0A183VCQ1"/>
<dbReference type="SUPFAM" id="SSF52540">
    <property type="entry name" value="P-loop containing nucleoside triphosphate hydrolases"/>
    <property type="match status" value="1"/>
</dbReference>
<dbReference type="GO" id="GO:0000794">
    <property type="term" value="C:condensed nuclear chromosome"/>
    <property type="evidence" value="ECO:0007669"/>
    <property type="project" value="TreeGrafter"/>
</dbReference>
<dbReference type="PANTHER" id="PTHR18867">
    <property type="entry name" value="RAD50"/>
    <property type="match status" value="1"/>
</dbReference>
<dbReference type="GO" id="GO:0051880">
    <property type="term" value="F:G-quadruplex DNA binding"/>
    <property type="evidence" value="ECO:0007669"/>
    <property type="project" value="TreeGrafter"/>
</dbReference>
<dbReference type="Proteomes" id="UP000050794">
    <property type="component" value="Unassembled WGS sequence"/>
</dbReference>
<name>A0A183VCQ1_TOXCA</name>
<reference evidence="4" key="1">
    <citation type="submission" date="2016-06" db="UniProtKB">
        <authorList>
            <consortium name="WormBaseParasite"/>
        </authorList>
    </citation>
    <scope>IDENTIFICATION</scope>
</reference>
<gene>
    <name evidence="2" type="ORF">TCNE_LOCUS18521</name>
</gene>
<dbReference type="EMBL" id="UYWY01025629">
    <property type="protein sequence ID" value="VDM49842.1"/>
    <property type="molecule type" value="Genomic_DNA"/>
</dbReference>
<proteinExistence type="predicted"/>